<dbReference type="AlphaFoldDB" id="A0A5C3E225"/>
<feature type="compositionally biased region" description="Pro residues" evidence="1">
    <location>
        <begin position="49"/>
        <end position="59"/>
    </location>
</feature>
<evidence type="ECO:0000313" key="2">
    <source>
        <dbReference type="EMBL" id="SPO24522.1"/>
    </source>
</evidence>
<evidence type="ECO:0000256" key="1">
    <source>
        <dbReference type="SAM" id="MobiDB-lite"/>
    </source>
</evidence>
<proteinExistence type="predicted"/>
<sequence length="103" mass="11015">MPCADLGLHDLPSTDQHPAVSHTTPKCQHETLAAHSIHLSLQFPSSAALPPPPPPPPSSHPISSSHICKQQGGNLLGIITISVTVLSPIEWNGRRFLHTSAIW</sequence>
<name>A0A5C3E225_9BASI</name>
<accession>A0A5C3E225</accession>
<gene>
    <name evidence="2" type="ORF">UTRI_03791</name>
</gene>
<keyword evidence="3" id="KW-1185">Reference proteome</keyword>
<feature type="region of interest" description="Disordered" evidence="1">
    <location>
        <begin position="1"/>
        <end position="26"/>
    </location>
</feature>
<organism evidence="2 3">
    <name type="scientific">Ustilago trichophora</name>
    <dbReference type="NCBI Taxonomy" id="86804"/>
    <lineage>
        <taxon>Eukaryota</taxon>
        <taxon>Fungi</taxon>
        <taxon>Dikarya</taxon>
        <taxon>Basidiomycota</taxon>
        <taxon>Ustilaginomycotina</taxon>
        <taxon>Ustilaginomycetes</taxon>
        <taxon>Ustilaginales</taxon>
        <taxon>Ustilaginaceae</taxon>
        <taxon>Ustilago</taxon>
    </lineage>
</organism>
<protein>
    <submittedName>
        <fullName evidence="2">Uncharacterized protein</fullName>
    </submittedName>
</protein>
<dbReference type="Proteomes" id="UP000324022">
    <property type="component" value="Unassembled WGS sequence"/>
</dbReference>
<reference evidence="2 3" key="1">
    <citation type="submission" date="2018-03" db="EMBL/GenBank/DDBJ databases">
        <authorList>
            <person name="Guldener U."/>
        </authorList>
    </citation>
    <scope>NUCLEOTIDE SEQUENCE [LARGE SCALE GENOMIC DNA]</scope>
    <source>
        <strain evidence="2 3">NBRC100155</strain>
    </source>
</reference>
<feature type="compositionally biased region" description="Polar residues" evidence="1">
    <location>
        <begin position="13"/>
        <end position="26"/>
    </location>
</feature>
<feature type="region of interest" description="Disordered" evidence="1">
    <location>
        <begin position="44"/>
        <end position="68"/>
    </location>
</feature>
<evidence type="ECO:0000313" key="3">
    <source>
        <dbReference type="Proteomes" id="UP000324022"/>
    </source>
</evidence>
<dbReference type="EMBL" id="OOIN01000007">
    <property type="protein sequence ID" value="SPO24522.1"/>
    <property type="molecule type" value="Genomic_DNA"/>
</dbReference>